<reference evidence="3 4" key="1">
    <citation type="submission" date="2019-10" db="EMBL/GenBank/DDBJ databases">
        <title>Corynebacterium sp novel species isolated from the respiratory tract of Marmot.</title>
        <authorList>
            <person name="Zhang G."/>
        </authorList>
    </citation>
    <scope>NUCLEOTIDE SEQUENCE [LARGE SCALE GENOMIC DNA]</scope>
    <source>
        <strain evidence="3 4">336</strain>
    </source>
</reference>
<feature type="compositionally biased region" description="Basic and acidic residues" evidence="1">
    <location>
        <begin position="1435"/>
        <end position="1444"/>
    </location>
</feature>
<feature type="region of interest" description="Disordered" evidence="1">
    <location>
        <begin position="1210"/>
        <end position="1269"/>
    </location>
</feature>
<gene>
    <name evidence="3" type="ORF">F8377_09065</name>
</gene>
<proteinExistence type="predicted"/>
<dbReference type="Pfam" id="PF08428">
    <property type="entry name" value="Rib"/>
    <property type="match status" value="2"/>
</dbReference>
<dbReference type="InterPro" id="IPR059115">
    <property type="entry name" value="Rib"/>
</dbReference>
<evidence type="ECO:0000259" key="2">
    <source>
        <dbReference type="Pfam" id="PF08428"/>
    </source>
</evidence>
<sequence>MANLRGRNVRAAGSSVLGLAFKDRMKSVAGAVAALAIATSGVVVVNNSMAPVASAQDGGIDLGASASPQPLGDINGIGKNAIHSPANEGERNTVSGTVWAERGNIPGGGKDSLTFASNTKQDVGVEGVKVFVQWVDGYKGPRPAVSPVYYAVTDAQGNYRIKMKDFRDATGRNRIFSANADVAPTWREKIRIWVEIPEDLKDKYNFGWGYANILAPKTFVADRSIDARWRGERVTGADQFLFPKYNQEEKEVLHKPQKDWADNDTRHRTDKLGQLSGRIYWDYGGYAPPANAWKNIVSYDAENDRGIGGQKVVASYLSDHAISQIKKYVEENKGTIFGGKSLRGDGWTYEYEAKLQEWIKQQIAENKNGETPWIAESVVTTSGQDGQYTIQFNGTYGHTWDQAGSVPLKPASSDQENYFHNVDSTPSAGDFRQGKASSTARSKHINWEWMMVSLVQEDGTLGPVEGAGLVDPWRGGFWSGRVGSNFGNFYKNRELGDVAWNAFNYLHDERVSVGINTDDAEWREVNFAHTLAQSTFQVVKYDTSANVAKPGDKVDTQGGGYPTLGGTKYDIVWTAVDSSGNEVELNPESSVCKGLVPTDGGLLPSCSITVPEDLQNSTVFTATLYSINDNGTRSDIPIAVDSFLAQVDAKVPLYDDVKLKPGTTALSSVQGLDDNSTPEVEKEPVPQEATFAAVKPDEAEWITDEEGFITGQKFSLTNQENFGYAFKVDPDTGEVTFKAPKTKSDPEKPTQQIPFTGVFDVPVEMTLDGNKSYAIATFEVTEADIEEGTDEEKGPDYTPEYPGKSFTYTPDGGEELKTEKPGYLAPAGQLTNADVVYKTKEGGVENKPGEDVASYKLKEGFEAPKGYTITLDDETGQISVDVVEAGKDGARQEVVEVPVVVSYTDGAEEDEAIAVFYLDTDGDGIPDVIDDDDDGDGVKDKDDTGPNHHPKDPFDTKTYVTGDPKVVAPTTDRQDTGIVVHNKDEGTRIVATDAVGNNPKVEVDEETGKIYVIPGTNVVERISLVIYDEDLPRGSVTKELQIKENPTQADLNDPKGQDQTVKVGENPDPKGNIVDADKLPEGTTVEYKDGKTPDTSKPGEQNVTVVVTYPDQSQDVVEAKLKVEKNPTTVDSGNVKPVDPSGQEQDTGIVVMNNDDKTTATAKDKNGKDVPAKIGEDGKVTVTPGADVEGPITVTITDKDLPEGKVEVKVPVRTDADKNDPKGQDQTVKVGENPDPKGNIVDADKLPEGTTVEYKDGKTPDTSKPGEQNVTVVVTYPDQSQDVVEAKLKVEEKPAGTNPDTSGSWKKLENCFDTSSQMNVKNPFLWLVPLGLLSFIKIPPQIQQQIDSISANFNSTITRELQKFGISLPHFEVPAALNINTYLTMEQQRQLLGGAIIAAGLAVTSAYVALGCDWGGRPVEPEKEGNGSATGSGEALKKLAEDPKNNIGSGNKKANQSTSAPTETETPDASAPAETSEEPAADADSAAGDSNN</sequence>
<feature type="compositionally biased region" description="Basic and acidic residues" evidence="1">
    <location>
        <begin position="936"/>
        <end position="955"/>
    </location>
</feature>
<evidence type="ECO:0000313" key="3">
    <source>
        <dbReference type="EMBL" id="KAB3519148.1"/>
    </source>
</evidence>
<feature type="compositionally biased region" description="Acidic residues" evidence="1">
    <location>
        <begin position="924"/>
        <end position="935"/>
    </location>
</feature>
<feature type="compositionally biased region" description="Low complexity" evidence="1">
    <location>
        <begin position="1482"/>
        <end position="1492"/>
    </location>
</feature>
<dbReference type="InterPro" id="IPR028974">
    <property type="entry name" value="TSP_type-3_rpt"/>
</dbReference>
<feature type="compositionally biased region" description="Polar residues" evidence="1">
    <location>
        <begin position="1446"/>
        <end position="1464"/>
    </location>
</feature>
<evidence type="ECO:0000313" key="4">
    <source>
        <dbReference type="Proteomes" id="UP000436181"/>
    </source>
</evidence>
<organism evidence="3 4">
    <name type="scientific">Corynebacterium zhongnanshanii</name>
    <dbReference type="NCBI Taxonomy" id="2768834"/>
    <lineage>
        <taxon>Bacteria</taxon>
        <taxon>Bacillati</taxon>
        <taxon>Actinomycetota</taxon>
        <taxon>Actinomycetes</taxon>
        <taxon>Mycobacteriales</taxon>
        <taxon>Corynebacteriaceae</taxon>
        <taxon>Corynebacterium</taxon>
    </lineage>
</organism>
<feature type="region of interest" description="Disordered" evidence="1">
    <location>
        <begin position="924"/>
        <end position="959"/>
    </location>
</feature>
<feature type="compositionally biased region" description="Basic and acidic residues" evidence="1">
    <location>
        <begin position="1159"/>
        <end position="1179"/>
    </location>
</feature>
<feature type="region of interest" description="Disordered" evidence="1">
    <location>
        <begin position="1127"/>
        <end position="1147"/>
    </location>
</feature>
<feature type="region of interest" description="Disordered" evidence="1">
    <location>
        <begin position="1043"/>
        <end position="1077"/>
    </location>
</feature>
<dbReference type="Gene3D" id="4.10.1080.10">
    <property type="entry name" value="TSP type-3 repeat"/>
    <property type="match status" value="1"/>
</dbReference>
<dbReference type="RefSeq" id="WP_151844800.1">
    <property type="nucleotide sequence ID" value="NZ_WBZJ01000004.1"/>
</dbReference>
<feature type="compositionally biased region" description="Basic and acidic residues" evidence="1">
    <location>
        <begin position="1242"/>
        <end position="1261"/>
    </location>
</feature>
<dbReference type="InterPro" id="IPR012706">
    <property type="entry name" value="Rib_alpha_Esp_rpt"/>
</dbReference>
<feature type="region of interest" description="Disordered" evidence="1">
    <location>
        <begin position="1159"/>
        <end position="1187"/>
    </location>
</feature>
<feature type="region of interest" description="Disordered" evidence="1">
    <location>
        <begin position="785"/>
        <end position="813"/>
    </location>
</feature>
<keyword evidence="4" id="KW-1185">Reference proteome</keyword>
<feature type="compositionally biased region" description="Basic and acidic residues" evidence="1">
    <location>
        <begin position="1210"/>
        <end position="1223"/>
    </location>
</feature>
<dbReference type="Proteomes" id="UP000436181">
    <property type="component" value="Unassembled WGS sequence"/>
</dbReference>
<feature type="region of interest" description="Disordered" evidence="1">
    <location>
        <begin position="1419"/>
        <end position="1492"/>
    </location>
</feature>
<dbReference type="EMBL" id="WBZJ01000004">
    <property type="protein sequence ID" value="KAB3519148.1"/>
    <property type="molecule type" value="Genomic_DNA"/>
</dbReference>
<feature type="domain" description="Rib" evidence="2">
    <location>
        <begin position="1215"/>
        <end position="1291"/>
    </location>
</feature>
<feature type="domain" description="Rib" evidence="2">
    <location>
        <begin position="1048"/>
        <end position="1124"/>
    </location>
</feature>
<evidence type="ECO:0000256" key="1">
    <source>
        <dbReference type="SAM" id="MobiDB-lite"/>
    </source>
</evidence>
<comment type="caution">
    <text evidence="3">The sequence shown here is derived from an EMBL/GenBank/DDBJ whole genome shotgun (WGS) entry which is preliminary data.</text>
</comment>
<dbReference type="NCBIfam" id="TIGR02331">
    <property type="entry name" value="rib_alpha"/>
    <property type="match status" value="2"/>
</dbReference>
<accession>A0ABQ6VBL8</accession>
<name>A0ABQ6VBL8_9CORY</name>
<protein>
    <recommendedName>
        <fullName evidence="2">Rib domain-containing protein</fullName>
    </recommendedName>
</protein>